<dbReference type="GO" id="GO:0006260">
    <property type="term" value="P:DNA replication"/>
    <property type="evidence" value="ECO:0007669"/>
    <property type="project" value="TreeGrafter"/>
</dbReference>
<dbReference type="GO" id="GO:0003697">
    <property type="term" value="F:single-stranded DNA binding"/>
    <property type="evidence" value="ECO:0007669"/>
    <property type="project" value="TreeGrafter"/>
</dbReference>
<sequence>MDRTNISQTIQPMTISMIKKGMKSTLHTQLDYVINEGHPINTILIVGFSVELLINSDLQEFQALIEDSTGNIQVITPLTQQYPYWLDKLIQENPKQPSYVRCIIIPKQFKQEIVFQCVYMELIKNFNVITLHLIDCIKAYEYRKSISYLTQLDNNQEQQQLIKTKSLQYQSSSILQLIEKQPLSKDKILELTNISEQLFQQCLQFLADQIQLNENDEYYKLQQ</sequence>
<dbReference type="GO" id="GO:0000781">
    <property type="term" value="C:chromosome, telomeric region"/>
    <property type="evidence" value="ECO:0007669"/>
    <property type="project" value="TreeGrafter"/>
</dbReference>
<dbReference type="EMBL" id="CAJJDM010000022">
    <property type="protein sequence ID" value="CAD8055929.1"/>
    <property type="molecule type" value="Genomic_DNA"/>
</dbReference>
<comment type="caution">
    <text evidence="3">The sequence shown here is derived from an EMBL/GenBank/DDBJ whole genome shotgun (WGS) entry which is preliminary data.</text>
</comment>
<accession>A0A8S1KLP7</accession>
<comment type="subcellular location">
    <subcellularLocation>
        <location evidence="1">Nucleus</location>
    </subcellularLocation>
</comment>
<dbReference type="PANTHER" id="PTHR13989:SF16">
    <property type="entry name" value="REPLICATION PROTEIN A2"/>
    <property type="match status" value="1"/>
</dbReference>
<dbReference type="GO" id="GO:0000724">
    <property type="term" value="P:double-strand break repair via homologous recombination"/>
    <property type="evidence" value="ECO:0007669"/>
    <property type="project" value="TreeGrafter"/>
</dbReference>
<evidence type="ECO:0000256" key="2">
    <source>
        <dbReference type="ARBA" id="ARBA00023125"/>
    </source>
</evidence>
<dbReference type="PANTHER" id="PTHR13989">
    <property type="entry name" value="REPLICATION PROTEIN A-RELATED"/>
    <property type="match status" value="1"/>
</dbReference>
<proteinExistence type="predicted"/>
<protein>
    <submittedName>
        <fullName evidence="3">Uncharacterized protein</fullName>
    </submittedName>
</protein>
<dbReference type="InterPro" id="IPR040260">
    <property type="entry name" value="RFA2-like"/>
</dbReference>
<keyword evidence="2" id="KW-0238">DNA-binding</keyword>
<dbReference type="Proteomes" id="UP000688137">
    <property type="component" value="Unassembled WGS sequence"/>
</dbReference>
<reference evidence="3" key="1">
    <citation type="submission" date="2021-01" db="EMBL/GenBank/DDBJ databases">
        <authorList>
            <consortium name="Genoscope - CEA"/>
            <person name="William W."/>
        </authorList>
    </citation>
    <scope>NUCLEOTIDE SEQUENCE</scope>
</reference>
<name>A0A8S1KLP7_PARPR</name>
<evidence type="ECO:0000256" key="1">
    <source>
        <dbReference type="ARBA" id="ARBA00004123"/>
    </source>
</evidence>
<keyword evidence="4" id="KW-1185">Reference proteome</keyword>
<dbReference type="GO" id="GO:0035861">
    <property type="term" value="C:site of double-strand break"/>
    <property type="evidence" value="ECO:0007669"/>
    <property type="project" value="TreeGrafter"/>
</dbReference>
<evidence type="ECO:0000313" key="3">
    <source>
        <dbReference type="EMBL" id="CAD8055929.1"/>
    </source>
</evidence>
<dbReference type="AlphaFoldDB" id="A0A8S1KLP7"/>
<dbReference type="OMA" id="CIKAYEY"/>
<dbReference type="GO" id="GO:0005662">
    <property type="term" value="C:DNA replication factor A complex"/>
    <property type="evidence" value="ECO:0007669"/>
    <property type="project" value="TreeGrafter"/>
</dbReference>
<evidence type="ECO:0000313" key="4">
    <source>
        <dbReference type="Proteomes" id="UP000688137"/>
    </source>
</evidence>
<dbReference type="GO" id="GO:0006289">
    <property type="term" value="P:nucleotide-excision repair"/>
    <property type="evidence" value="ECO:0007669"/>
    <property type="project" value="TreeGrafter"/>
</dbReference>
<organism evidence="3 4">
    <name type="scientific">Paramecium primaurelia</name>
    <dbReference type="NCBI Taxonomy" id="5886"/>
    <lineage>
        <taxon>Eukaryota</taxon>
        <taxon>Sar</taxon>
        <taxon>Alveolata</taxon>
        <taxon>Ciliophora</taxon>
        <taxon>Intramacronucleata</taxon>
        <taxon>Oligohymenophorea</taxon>
        <taxon>Peniculida</taxon>
        <taxon>Parameciidae</taxon>
        <taxon>Paramecium</taxon>
    </lineage>
</organism>
<gene>
    <name evidence="3" type="ORF">PPRIM_AZ9-3.1.T0240031</name>
</gene>